<dbReference type="AlphaFoldDB" id="A0AAP0B0G9"/>
<feature type="region of interest" description="Disordered" evidence="1">
    <location>
        <begin position="1"/>
        <end position="72"/>
    </location>
</feature>
<evidence type="ECO:0000256" key="2">
    <source>
        <dbReference type="SAM" id="Phobius"/>
    </source>
</evidence>
<reference evidence="3 4" key="1">
    <citation type="journal article" date="2022" name="Nat. Plants">
        <title>Genomes of leafy and leafless Platanthera orchids illuminate the evolution of mycoheterotrophy.</title>
        <authorList>
            <person name="Li M.H."/>
            <person name="Liu K.W."/>
            <person name="Li Z."/>
            <person name="Lu H.C."/>
            <person name="Ye Q.L."/>
            <person name="Zhang D."/>
            <person name="Wang J.Y."/>
            <person name="Li Y.F."/>
            <person name="Zhong Z.M."/>
            <person name="Liu X."/>
            <person name="Yu X."/>
            <person name="Liu D.K."/>
            <person name="Tu X.D."/>
            <person name="Liu B."/>
            <person name="Hao Y."/>
            <person name="Liao X.Y."/>
            <person name="Jiang Y.T."/>
            <person name="Sun W.H."/>
            <person name="Chen J."/>
            <person name="Chen Y.Q."/>
            <person name="Ai Y."/>
            <person name="Zhai J.W."/>
            <person name="Wu S.S."/>
            <person name="Zhou Z."/>
            <person name="Hsiao Y.Y."/>
            <person name="Wu W.L."/>
            <person name="Chen Y.Y."/>
            <person name="Lin Y.F."/>
            <person name="Hsu J.L."/>
            <person name="Li C.Y."/>
            <person name="Wang Z.W."/>
            <person name="Zhao X."/>
            <person name="Zhong W.Y."/>
            <person name="Ma X.K."/>
            <person name="Ma L."/>
            <person name="Huang J."/>
            <person name="Chen G.Z."/>
            <person name="Huang M.Z."/>
            <person name="Huang L."/>
            <person name="Peng D.H."/>
            <person name="Luo Y.B."/>
            <person name="Zou S.Q."/>
            <person name="Chen S.P."/>
            <person name="Lan S."/>
            <person name="Tsai W.C."/>
            <person name="Van de Peer Y."/>
            <person name="Liu Z.J."/>
        </authorList>
    </citation>
    <scope>NUCLEOTIDE SEQUENCE [LARGE SCALE GENOMIC DNA]</scope>
    <source>
        <strain evidence="3">Lor287</strain>
    </source>
</reference>
<dbReference type="EMBL" id="JBBWWQ010000018">
    <property type="protein sequence ID" value="KAK8921853.1"/>
    <property type="molecule type" value="Genomic_DNA"/>
</dbReference>
<keyword evidence="2" id="KW-1133">Transmembrane helix</keyword>
<dbReference type="InterPro" id="IPR044708">
    <property type="entry name" value="CPR5"/>
</dbReference>
<gene>
    <name evidence="3" type="primary">CPR5</name>
    <name evidence="3" type="ORF">KSP39_PZI020404</name>
</gene>
<evidence type="ECO:0000313" key="4">
    <source>
        <dbReference type="Proteomes" id="UP001418222"/>
    </source>
</evidence>
<keyword evidence="2" id="KW-0812">Transmembrane</keyword>
<comment type="caution">
    <text evidence="3">The sequence shown here is derived from an EMBL/GenBank/DDBJ whole genome shotgun (WGS) entry which is preliminary data.</text>
</comment>
<organism evidence="3 4">
    <name type="scientific">Platanthera zijinensis</name>
    <dbReference type="NCBI Taxonomy" id="2320716"/>
    <lineage>
        <taxon>Eukaryota</taxon>
        <taxon>Viridiplantae</taxon>
        <taxon>Streptophyta</taxon>
        <taxon>Embryophyta</taxon>
        <taxon>Tracheophyta</taxon>
        <taxon>Spermatophyta</taxon>
        <taxon>Magnoliopsida</taxon>
        <taxon>Liliopsida</taxon>
        <taxon>Asparagales</taxon>
        <taxon>Orchidaceae</taxon>
        <taxon>Orchidoideae</taxon>
        <taxon>Orchideae</taxon>
        <taxon>Orchidinae</taxon>
        <taxon>Platanthera</taxon>
    </lineage>
</organism>
<feature type="compositionally biased region" description="Basic residues" evidence="1">
    <location>
        <begin position="32"/>
        <end position="47"/>
    </location>
</feature>
<dbReference type="GO" id="GO:0010090">
    <property type="term" value="P:trichome morphogenesis"/>
    <property type="evidence" value="ECO:0007669"/>
    <property type="project" value="InterPro"/>
</dbReference>
<dbReference type="GO" id="GO:0010150">
    <property type="term" value="P:leaf senescence"/>
    <property type="evidence" value="ECO:0007669"/>
    <property type="project" value="InterPro"/>
</dbReference>
<name>A0AAP0B0G9_9ASPA</name>
<dbReference type="GO" id="GO:0006952">
    <property type="term" value="P:defense response"/>
    <property type="evidence" value="ECO:0007669"/>
    <property type="project" value="InterPro"/>
</dbReference>
<feature type="transmembrane region" description="Helical" evidence="2">
    <location>
        <begin position="494"/>
        <end position="514"/>
    </location>
</feature>
<dbReference type="PANTHER" id="PTHR35322">
    <property type="entry name" value="PROTEIN CPR-5"/>
    <property type="match status" value="1"/>
</dbReference>
<feature type="transmembrane region" description="Helical" evidence="2">
    <location>
        <begin position="418"/>
        <end position="437"/>
    </location>
</feature>
<feature type="transmembrane region" description="Helical" evidence="2">
    <location>
        <begin position="449"/>
        <end position="473"/>
    </location>
</feature>
<feature type="transmembrane region" description="Helical" evidence="2">
    <location>
        <begin position="322"/>
        <end position="343"/>
    </location>
</feature>
<evidence type="ECO:0000313" key="3">
    <source>
        <dbReference type="EMBL" id="KAK8921853.1"/>
    </source>
</evidence>
<sequence>MDGPSSSPRRHNAAEGASSEDSTAAPPLRGTRALRKRKGFAVSKVKKSPSTSTAFPARDQKQRCSSARGQNHVGDPLQDLALPLGMSFAAVLSQVFRGKVISRDQLPAENLSMICTSAVKESISNIYGGTFDSFIRNFQKSFDSTLKTLLVIDKVSTSSQKNRLRDERPLNVEEKKLIYESFLGEQGNSSCSSLGSISCNEHLREPEALDSTSQLVLCGESDQHLVGASHNMITPAFSESIMTTYEKSVFEQTRSNNLKEVELGLTVRKLQMKQSQLAMSSYANCLEKVKIYMNVSKAAFKEEKLRNQIQDSKHADLIKMCIDLLVSGLILMCVLLIYGASIFSYQRITEATSSCTKIPKESKSWWMPKQMASFSSGWQQLRCHAVAVTRMAFGLLMILVICYSLLQRSSVSGSTMPVTSILFLLGIACGVAGKLCIDSLGGSGYRWLVYWETLCLIHLLANLFPSLLYRALYGRVLVAGGERGVRTPYWIRKYAFYCTLLLVLPTMAGLLPFASTSVWKDHFVGKAMTLISTTAERGGREKGAIDQESSFL</sequence>
<keyword evidence="2" id="KW-0472">Membrane</keyword>
<evidence type="ECO:0000256" key="1">
    <source>
        <dbReference type="SAM" id="MobiDB-lite"/>
    </source>
</evidence>
<accession>A0AAP0B0G9</accession>
<dbReference type="PANTHER" id="PTHR35322:SF2">
    <property type="entry name" value="PROTEIN CPR-5"/>
    <property type="match status" value="1"/>
</dbReference>
<dbReference type="Proteomes" id="UP001418222">
    <property type="component" value="Unassembled WGS sequence"/>
</dbReference>
<proteinExistence type="predicted"/>
<protein>
    <submittedName>
        <fullName evidence="3">Protein CPR-5</fullName>
    </submittedName>
</protein>
<keyword evidence="4" id="KW-1185">Reference proteome</keyword>
<feature type="transmembrane region" description="Helical" evidence="2">
    <location>
        <begin position="385"/>
        <end position="406"/>
    </location>
</feature>